<dbReference type="AlphaFoldDB" id="A0AAD6M1Y8"/>
<keyword evidence="2" id="KW-1185">Reference proteome</keyword>
<dbReference type="Proteomes" id="UP001164929">
    <property type="component" value="Chromosome 12"/>
</dbReference>
<comment type="caution">
    <text evidence="1">The sequence shown here is derived from an EMBL/GenBank/DDBJ whole genome shotgun (WGS) entry which is preliminary data.</text>
</comment>
<reference evidence="1" key="1">
    <citation type="journal article" date="2023" name="Mol. Ecol. Resour.">
        <title>Chromosome-level genome assembly of a triploid poplar Populus alba 'Berolinensis'.</title>
        <authorList>
            <person name="Chen S."/>
            <person name="Yu Y."/>
            <person name="Wang X."/>
            <person name="Wang S."/>
            <person name="Zhang T."/>
            <person name="Zhou Y."/>
            <person name="He R."/>
            <person name="Meng N."/>
            <person name="Wang Y."/>
            <person name="Liu W."/>
            <person name="Liu Z."/>
            <person name="Liu J."/>
            <person name="Guo Q."/>
            <person name="Huang H."/>
            <person name="Sederoff R.R."/>
            <person name="Wang G."/>
            <person name="Qu G."/>
            <person name="Chen S."/>
        </authorList>
    </citation>
    <scope>NUCLEOTIDE SEQUENCE</scope>
    <source>
        <strain evidence="1">SC-2020</strain>
    </source>
</reference>
<sequence length="64" mass="6910">MIIGVAPMALPCFLNPKHCKALVGTGNLVEPIKNARHPWMTLQLSDVAVVTILDGSTPSSWQLK</sequence>
<proteinExistence type="predicted"/>
<protein>
    <submittedName>
        <fullName evidence="1">Uncharacterized protein</fullName>
    </submittedName>
</protein>
<gene>
    <name evidence="1" type="ORF">NC653_028917</name>
</gene>
<organism evidence="1 2">
    <name type="scientific">Populus alba x Populus x berolinensis</name>
    <dbReference type="NCBI Taxonomy" id="444605"/>
    <lineage>
        <taxon>Eukaryota</taxon>
        <taxon>Viridiplantae</taxon>
        <taxon>Streptophyta</taxon>
        <taxon>Embryophyta</taxon>
        <taxon>Tracheophyta</taxon>
        <taxon>Spermatophyta</taxon>
        <taxon>Magnoliopsida</taxon>
        <taxon>eudicotyledons</taxon>
        <taxon>Gunneridae</taxon>
        <taxon>Pentapetalae</taxon>
        <taxon>rosids</taxon>
        <taxon>fabids</taxon>
        <taxon>Malpighiales</taxon>
        <taxon>Salicaceae</taxon>
        <taxon>Saliceae</taxon>
        <taxon>Populus</taxon>
    </lineage>
</organism>
<evidence type="ECO:0000313" key="1">
    <source>
        <dbReference type="EMBL" id="KAJ6976889.1"/>
    </source>
</evidence>
<dbReference type="EMBL" id="JAQIZT010000012">
    <property type="protein sequence ID" value="KAJ6976889.1"/>
    <property type="molecule type" value="Genomic_DNA"/>
</dbReference>
<evidence type="ECO:0000313" key="2">
    <source>
        <dbReference type="Proteomes" id="UP001164929"/>
    </source>
</evidence>
<name>A0AAD6M1Y8_9ROSI</name>
<accession>A0AAD6M1Y8</accession>